<keyword evidence="5" id="KW-0472">Membrane</keyword>
<dbReference type="OrthoDB" id="10258141at2759"/>
<dbReference type="GO" id="GO:0042147">
    <property type="term" value="P:retrograde transport, endosome to Golgi"/>
    <property type="evidence" value="ECO:0007669"/>
    <property type="project" value="InterPro"/>
</dbReference>
<dbReference type="GO" id="GO:0006886">
    <property type="term" value="P:intracellular protein transport"/>
    <property type="evidence" value="ECO:0007669"/>
    <property type="project" value="TreeGrafter"/>
</dbReference>
<evidence type="ECO:0000256" key="6">
    <source>
        <dbReference type="PIRNR" id="PIRNR009375"/>
    </source>
</evidence>
<dbReference type="InterPro" id="IPR005378">
    <property type="entry name" value="Vps35"/>
</dbReference>
<keyword evidence="4 6" id="KW-0653">Protein transport</keyword>
<dbReference type="GO" id="GO:0005770">
    <property type="term" value="C:late endosome"/>
    <property type="evidence" value="ECO:0007669"/>
    <property type="project" value="TreeGrafter"/>
</dbReference>
<comment type="similarity">
    <text evidence="2 6">Belongs to the VPS35 family.</text>
</comment>
<evidence type="ECO:0000313" key="7">
    <source>
        <dbReference type="EMBL" id="KAJ1610010.1"/>
    </source>
</evidence>
<dbReference type="GO" id="GO:0005829">
    <property type="term" value="C:cytosol"/>
    <property type="evidence" value="ECO:0007669"/>
    <property type="project" value="GOC"/>
</dbReference>
<dbReference type="PANTHER" id="PTHR11099">
    <property type="entry name" value="VACUOLAR SORTING PROTEIN 35"/>
    <property type="match status" value="1"/>
</dbReference>
<evidence type="ECO:0000256" key="5">
    <source>
        <dbReference type="ARBA" id="ARBA00023136"/>
    </source>
</evidence>
<comment type="caution">
    <text evidence="7">The sequence shown here is derived from an EMBL/GenBank/DDBJ whole genome shotgun (WGS) entry which is preliminary data.</text>
</comment>
<dbReference type="GO" id="GO:0030906">
    <property type="term" value="C:retromer, cargo-selective complex"/>
    <property type="evidence" value="ECO:0007669"/>
    <property type="project" value="InterPro"/>
</dbReference>
<protein>
    <recommendedName>
        <fullName evidence="6">Vacuolar protein sorting-associated protein 35</fullName>
    </recommendedName>
</protein>
<dbReference type="PIRSF" id="PIRSF009375">
    <property type="entry name" value="Retromer_Vps35"/>
    <property type="match status" value="1"/>
</dbReference>
<accession>A0A9D5HXM8</accession>
<dbReference type="InterPro" id="IPR042491">
    <property type="entry name" value="Vps35_C"/>
</dbReference>
<sequence length="814" mass="93288">MERLHRVENNCQNTLLAEASNAVKEQAYYMKRAIDQDGLRDALRHASNMLCELRTSSLSPKHYYELYMQIFQEMRDLSNFFDDKTRHGRKMSDLYDSVQHAGNIVPRLFLLITAGACYIRSLEAPAKDILKDMSELCKGVQHPMRGLFLRYFLIQTCKDVLPDTGSIYEENGGGNVMDTWDFLYSNFCESTRLWIRLQNHGTLKDKIRRERERHDLRILVGANLVRISHLEGLTQQLYIQEILPKLLNVVLSCEDVLAQQYLLDCIIQVFSDENHLKTLELLLSACMKTLPGVDLKPILTNLMNRLANFLSQNNDQSLISDVDIFELFRRNLVELHERPTPNVQKQIVNNLERDLSSLLELHAAFLSFTLTLYPENANYIDIILGSTVTLLTNALGVRVDGTCGSILDSRSVDTIVEILSLPFQSMPLSIMVEMNHFPNLLYFLNRQAGKKVALSMINTVVESNTPFDDIEALQRFCSFILPMLDEKSNQINGEVDHLNVDLNEFVSQQMKVSKLVHQIKHKDVDQVFSMYEILFDLFNRGDASRIKFTLPTLGYCAIKLIETVLSSEKVVNEPPKLSIKKVLHFIHKIATNLVSCSPELALDLFLQGSIMADNSDHSEGYEAICYEFLTQSLVCFEEELAESKKQFQGLMSIIGTLIGQIRYLKKENYELLAAKLAQYSAKLLRKPDQCRAILMCSHLFWNNEINRDANRVLECMQKCLKIADSAVQLTPNNSVLFIDILEKYMYYFEQGNQSITTDFISKLLALCYEQIQFSCSEIPHGPKILLCNLTKYIKNNTDIYKDIKLNGLDMSQLL</sequence>
<name>A0A9D5HXM8_9CRYT</name>
<evidence type="ECO:0000256" key="1">
    <source>
        <dbReference type="ARBA" id="ARBA00004170"/>
    </source>
</evidence>
<dbReference type="Proteomes" id="UP001067231">
    <property type="component" value="Unassembled WGS sequence"/>
</dbReference>
<keyword evidence="3 6" id="KW-0813">Transport</keyword>
<dbReference type="PANTHER" id="PTHR11099:SF0">
    <property type="entry name" value="VACUOLAR PROTEIN SORTING-ASSOCIATED PROTEIN 35"/>
    <property type="match status" value="1"/>
</dbReference>
<proteinExistence type="inferred from homology"/>
<reference evidence="7" key="1">
    <citation type="submission" date="2022-10" db="EMBL/GenBank/DDBJ databases">
        <title>Adaptive evolution leads to modifications in subtelomeric GC content in a zoonotic Cryptosporidium species.</title>
        <authorList>
            <person name="Li J."/>
            <person name="Feng Y."/>
            <person name="Xiao L."/>
        </authorList>
    </citation>
    <scope>NUCLEOTIDE SEQUENCE</scope>
    <source>
        <strain evidence="7">33844</strain>
    </source>
</reference>
<comment type="function">
    <text evidence="6">Plays a role in vesicular protein sorting.</text>
</comment>
<dbReference type="AlphaFoldDB" id="A0A9D5HXM8"/>
<evidence type="ECO:0000256" key="4">
    <source>
        <dbReference type="ARBA" id="ARBA00022927"/>
    </source>
</evidence>
<dbReference type="EMBL" id="JAPCXC010000028">
    <property type="protein sequence ID" value="KAJ1610010.1"/>
    <property type="molecule type" value="Genomic_DNA"/>
</dbReference>
<evidence type="ECO:0000256" key="2">
    <source>
        <dbReference type="ARBA" id="ARBA00006536"/>
    </source>
</evidence>
<organism evidence="7">
    <name type="scientific">Cryptosporidium canis</name>
    <dbReference type="NCBI Taxonomy" id="195482"/>
    <lineage>
        <taxon>Eukaryota</taxon>
        <taxon>Sar</taxon>
        <taxon>Alveolata</taxon>
        <taxon>Apicomplexa</taxon>
        <taxon>Conoidasida</taxon>
        <taxon>Coccidia</taxon>
        <taxon>Eucoccidiorida</taxon>
        <taxon>Eimeriorina</taxon>
        <taxon>Cryptosporidiidae</taxon>
        <taxon>Cryptosporidium</taxon>
    </lineage>
</organism>
<comment type="subcellular location">
    <subcellularLocation>
        <location evidence="1">Membrane</location>
        <topology evidence="1">Peripheral membrane protein</topology>
    </subcellularLocation>
</comment>
<dbReference type="Gene3D" id="1.25.40.660">
    <property type="entry name" value="Vacuolar protein sorting-associated protein 35, helical subcomplex Vps35-C"/>
    <property type="match status" value="1"/>
</dbReference>
<gene>
    <name evidence="7" type="ORF">OJ253_1348</name>
</gene>
<dbReference type="Pfam" id="PF03635">
    <property type="entry name" value="Vps35"/>
    <property type="match status" value="1"/>
</dbReference>
<evidence type="ECO:0000256" key="3">
    <source>
        <dbReference type="ARBA" id="ARBA00022448"/>
    </source>
</evidence>